<dbReference type="Pfam" id="PF03772">
    <property type="entry name" value="Competence"/>
    <property type="match status" value="1"/>
</dbReference>
<evidence type="ECO:0000256" key="2">
    <source>
        <dbReference type="ARBA" id="ARBA00022475"/>
    </source>
</evidence>
<evidence type="ECO:0000256" key="3">
    <source>
        <dbReference type="ARBA" id="ARBA00022692"/>
    </source>
</evidence>
<evidence type="ECO:0000256" key="6">
    <source>
        <dbReference type="SAM" id="MobiDB-lite"/>
    </source>
</evidence>
<dbReference type="GO" id="GO:0005886">
    <property type="term" value="C:plasma membrane"/>
    <property type="evidence" value="ECO:0007669"/>
    <property type="project" value="UniProtKB-SubCell"/>
</dbReference>
<organism evidence="9 10">
    <name type="scientific">Mycetocola reblochoni REB411</name>
    <dbReference type="NCBI Taxonomy" id="1255698"/>
    <lineage>
        <taxon>Bacteria</taxon>
        <taxon>Bacillati</taxon>
        <taxon>Actinomycetota</taxon>
        <taxon>Actinomycetes</taxon>
        <taxon>Micrococcales</taxon>
        <taxon>Microbacteriaceae</taxon>
        <taxon>Mycetocola</taxon>
    </lineage>
</organism>
<feature type="transmembrane region" description="Helical" evidence="7">
    <location>
        <begin position="368"/>
        <end position="385"/>
    </location>
</feature>
<evidence type="ECO:0000313" key="10">
    <source>
        <dbReference type="Proteomes" id="UP000196778"/>
    </source>
</evidence>
<dbReference type="AlphaFoldDB" id="A0A1R4JF18"/>
<dbReference type="EMBL" id="FUKR01000036">
    <property type="protein sequence ID" value="SJN30385.1"/>
    <property type="molecule type" value="Genomic_DNA"/>
</dbReference>
<feature type="compositionally biased region" description="Basic residues" evidence="6">
    <location>
        <begin position="914"/>
        <end position="924"/>
    </location>
</feature>
<dbReference type="InterPro" id="IPR004477">
    <property type="entry name" value="ComEC_N"/>
</dbReference>
<protein>
    <submittedName>
        <fullName evidence="9">ComEC/Rec2-related protein</fullName>
    </submittedName>
</protein>
<dbReference type="NCBIfam" id="TIGR00360">
    <property type="entry name" value="ComEC_N-term"/>
    <property type="match status" value="1"/>
</dbReference>
<dbReference type="Gene3D" id="3.60.15.10">
    <property type="entry name" value="Ribonuclease Z/Hydroxyacylglutathione hydrolase-like"/>
    <property type="match status" value="1"/>
</dbReference>
<dbReference type="InterPro" id="IPR001279">
    <property type="entry name" value="Metallo-B-lactamas"/>
</dbReference>
<dbReference type="PANTHER" id="PTHR30619:SF1">
    <property type="entry name" value="RECOMBINATION PROTEIN 2"/>
    <property type="match status" value="1"/>
</dbReference>
<dbReference type="Proteomes" id="UP000196778">
    <property type="component" value="Unassembled WGS sequence"/>
</dbReference>
<proteinExistence type="predicted"/>
<feature type="region of interest" description="Disordered" evidence="6">
    <location>
        <begin position="826"/>
        <end position="1080"/>
    </location>
</feature>
<dbReference type="PANTHER" id="PTHR30619">
    <property type="entry name" value="DNA INTERNALIZATION/COMPETENCE PROTEIN COMEC/REC2"/>
    <property type="match status" value="1"/>
</dbReference>
<dbReference type="SUPFAM" id="SSF56281">
    <property type="entry name" value="Metallo-hydrolase/oxidoreductase"/>
    <property type="match status" value="1"/>
</dbReference>
<feature type="transmembrane region" description="Helical" evidence="7">
    <location>
        <begin position="12"/>
        <end position="29"/>
    </location>
</feature>
<accession>A0A1R4JF18</accession>
<name>A0A1R4JF18_9MICO</name>
<feature type="compositionally biased region" description="Basic residues" evidence="6">
    <location>
        <begin position="891"/>
        <end position="906"/>
    </location>
</feature>
<dbReference type="SMART" id="SM00849">
    <property type="entry name" value="Lactamase_B"/>
    <property type="match status" value="1"/>
</dbReference>
<evidence type="ECO:0000313" key="9">
    <source>
        <dbReference type="EMBL" id="SJN30385.1"/>
    </source>
</evidence>
<feature type="transmembrane region" description="Helical" evidence="7">
    <location>
        <begin position="419"/>
        <end position="440"/>
    </location>
</feature>
<dbReference type="InterPro" id="IPR036866">
    <property type="entry name" value="RibonucZ/Hydroxyglut_hydro"/>
</dbReference>
<feature type="transmembrane region" description="Helical" evidence="7">
    <location>
        <begin position="553"/>
        <end position="571"/>
    </location>
</feature>
<keyword evidence="3 7" id="KW-0812">Transmembrane</keyword>
<feature type="region of interest" description="Disordered" evidence="6">
    <location>
        <begin position="140"/>
        <end position="161"/>
    </location>
</feature>
<feature type="transmembrane region" description="Helical" evidence="7">
    <location>
        <begin position="511"/>
        <end position="533"/>
    </location>
</feature>
<feature type="region of interest" description="Disordered" evidence="6">
    <location>
        <begin position="66"/>
        <end position="89"/>
    </location>
</feature>
<feature type="compositionally biased region" description="Low complexity" evidence="6">
    <location>
        <begin position="1134"/>
        <end position="1145"/>
    </location>
</feature>
<keyword evidence="10" id="KW-1185">Reference proteome</keyword>
<feature type="transmembrane region" description="Helical" evidence="7">
    <location>
        <begin position="321"/>
        <end position="338"/>
    </location>
</feature>
<feature type="transmembrane region" description="Helical" evidence="7">
    <location>
        <begin position="35"/>
        <end position="56"/>
    </location>
</feature>
<feature type="compositionally biased region" description="Basic and acidic residues" evidence="6">
    <location>
        <begin position="936"/>
        <end position="950"/>
    </location>
</feature>
<evidence type="ECO:0000259" key="8">
    <source>
        <dbReference type="SMART" id="SM00849"/>
    </source>
</evidence>
<keyword evidence="2" id="KW-1003">Cell membrane</keyword>
<dbReference type="InterPro" id="IPR035681">
    <property type="entry name" value="ComA-like_MBL"/>
</dbReference>
<evidence type="ECO:0000256" key="5">
    <source>
        <dbReference type="ARBA" id="ARBA00023136"/>
    </source>
</evidence>
<dbReference type="InterPro" id="IPR052159">
    <property type="entry name" value="Competence_DNA_uptake"/>
</dbReference>
<dbReference type="Pfam" id="PF00753">
    <property type="entry name" value="Lactamase_B"/>
    <property type="match status" value="1"/>
</dbReference>
<feature type="domain" description="Metallo-beta-lactamase" evidence="8">
    <location>
        <begin position="596"/>
        <end position="761"/>
    </location>
</feature>
<sequence>MSFSERGIAPGTAYHIAAVAGVVTAALVVVGRPEFVVPVGAVLLAVASLCLLALLVRWTRRRRQRPRAPRAAASPVGPGAGPSGPPSAPGPLAGATVVVLLALAVVVSGTIQLSERGGSELQSWGRAGVEVAGVVLEPASRAPRDDADSEETATSGGWAGADGALRTRLRADLVPRRSGEGVPRSARVVVQAVIDCPGVGAVAWGQRIRGEGRLVPARASPGDAALVRVSECSLVEGPGGPLGAAAELRRAMADRAAQLPGDGGRLLPGLAIGDDSGVPDSLSEAMVLSGLSHLTAVSGANCAIVVAIALAAAAACGARRAGRIAAGATALLGFVLLVTPEPSVIRAAVMAIAVLIAMASGHRAAAGLALAVAVTVCLVVDPWLIREYGFLLSVASTAALVTIAGPMTRVFARRMPGPLAAALAVPLSAQLACQPVIAILDPAVSLVSVPANILAAPAAPLATVLGLLCCLAGPVLPTIATGIGALAWVPSTWIALCARAGAALPMLRLELAHGVTAVVFCALLSAVVVVAVLAATPGLPADGAPGRVRLPPLTSAMAAAAVGLCLAALLVSSVRPVIRSAAVPDDWTVFGCDVGQGDAVLVRVGGSVAAVDTGPDEDRFADCLSDAGVDELELLILSHYDQDHVGGSGAVVGRTAAVLLAASTEPRARHLARRFSDAGAHVSTVERGARGALGGASWRVHWPLADRGERWDGNDASVVWSIDVAGGRALFLGDTSASSQRALRSAAPELSTGVAWVKVAHHGSADQDEALYAELAADSAFIGVGADNDYGHPRAEALALLAGSRVIRSDLCGWAAWRDVAQAPVTQRSCPGDGRGVGRDGYAGADPGKDHDGGSRTRRTAQDGGRAHARLGPDQAGAGDPRVGYADVPRRPCHRRAARLPARRGPLRRDPRSLRRLRRSRRAANPRQSVPVRGAASRDRPGRREDERQLPRRRARLPRVARGRRHRPSPPRRRRARQEAPRRRTFGGGPRHRGRLRRAEEGAGAPRFRGRGVRPGVPAHPSPRAAVTGDRVQRGPRRAGRSLPAAHRRHLGRHHRGGGRPVLRRQGGDDRLRRRRRRRAGRLRLGARRSAERVVVGRGPRSTRCRHRDEGQGAGQGLRLARLVGRAGEKARHGAVAGGARPARPARMDRCRPGRGHPGAG</sequence>
<comment type="subcellular location">
    <subcellularLocation>
        <location evidence="1">Cell membrane</location>
        <topology evidence="1">Multi-pass membrane protein</topology>
    </subcellularLocation>
</comment>
<evidence type="ECO:0000256" key="4">
    <source>
        <dbReference type="ARBA" id="ARBA00022989"/>
    </source>
</evidence>
<feature type="compositionally biased region" description="Basic residues" evidence="6">
    <location>
        <begin position="951"/>
        <end position="976"/>
    </location>
</feature>
<feature type="transmembrane region" description="Helical" evidence="7">
    <location>
        <begin position="291"/>
        <end position="314"/>
    </location>
</feature>
<evidence type="ECO:0000256" key="1">
    <source>
        <dbReference type="ARBA" id="ARBA00004651"/>
    </source>
</evidence>
<feature type="transmembrane region" description="Helical" evidence="7">
    <location>
        <begin position="460"/>
        <end position="490"/>
    </location>
</feature>
<keyword evidence="4 7" id="KW-1133">Transmembrane helix</keyword>
<gene>
    <name evidence="9" type="ORF">FM119_07140</name>
</gene>
<reference evidence="10" key="1">
    <citation type="submission" date="2017-02" db="EMBL/GenBank/DDBJ databases">
        <authorList>
            <person name="Dridi B."/>
        </authorList>
    </citation>
    <scope>NUCLEOTIDE SEQUENCE [LARGE SCALE GENOMIC DNA]</scope>
    <source>
        <strain evidence="10">EB411</strain>
    </source>
</reference>
<feature type="transmembrane region" description="Helical" evidence="7">
    <location>
        <begin position="391"/>
        <end position="412"/>
    </location>
</feature>
<feature type="region of interest" description="Disordered" evidence="6">
    <location>
        <begin position="1097"/>
        <end position="1161"/>
    </location>
</feature>
<feature type="compositionally biased region" description="Basic residues" evidence="6">
    <location>
        <begin position="1034"/>
        <end position="1058"/>
    </location>
</feature>
<keyword evidence="5 7" id="KW-0472">Membrane</keyword>
<evidence type="ECO:0000256" key="7">
    <source>
        <dbReference type="SAM" id="Phobius"/>
    </source>
</evidence>
<dbReference type="CDD" id="cd07731">
    <property type="entry name" value="ComA-like_MBL-fold"/>
    <property type="match status" value="1"/>
</dbReference>